<feature type="domain" description="AB hydrolase-1" evidence="1">
    <location>
        <begin position="40"/>
        <end position="251"/>
    </location>
</feature>
<name>A0A1H3G022_9ACTN</name>
<dbReference type="Pfam" id="PF12697">
    <property type="entry name" value="Abhydrolase_6"/>
    <property type="match status" value="1"/>
</dbReference>
<dbReference type="GO" id="GO:0016787">
    <property type="term" value="F:hydrolase activity"/>
    <property type="evidence" value="ECO:0007669"/>
    <property type="project" value="UniProtKB-KW"/>
</dbReference>
<dbReference type="Proteomes" id="UP000198921">
    <property type="component" value="Unassembled WGS sequence"/>
</dbReference>
<dbReference type="EMBL" id="FNOT01000004">
    <property type="protein sequence ID" value="SDX95774.1"/>
    <property type="molecule type" value="Genomic_DNA"/>
</dbReference>
<dbReference type="STRING" id="1137993.SAMN05660209_01646"/>
<dbReference type="SUPFAM" id="SSF53474">
    <property type="entry name" value="alpha/beta-Hydrolases"/>
    <property type="match status" value="1"/>
</dbReference>
<dbReference type="InterPro" id="IPR029058">
    <property type="entry name" value="AB_hydrolase_fold"/>
</dbReference>
<protein>
    <submittedName>
        <fullName evidence="2">Alpha/beta hydrolase family protein</fullName>
    </submittedName>
</protein>
<proteinExistence type="predicted"/>
<accession>A0A1H3G022</accession>
<reference evidence="3" key="1">
    <citation type="submission" date="2016-10" db="EMBL/GenBank/DDBJ databases">
        <authorList>
            <person name="Varghese N."/>
            <person name="Submissions S."/>
        </authorList>
    </citation>
    <scope>NUCLEOTIDE SEQUENCE [LARGE SCALE GENOMIC DNA]</scope>
    <source>
        <strain evidence="3">DSM 45422</strain>
    </source>
</reference>
<dbReference type="InterPro" id="IPR000073">
    <property type="entry name" value="AB_hydrolase_1"/>
</dbReference>
<organism evidence="2 3">
    <name type="scientific">Geodermatophilus africanus</name>
    <dbReference type="NCBI Taxonomy" id="1137993"/>
    <lineage>
        <taxon>Bacteria</taxon>
        <taxon>Bacillati</taxon>
        <taxon>Actinomycetota</taxon>
        <taxon>Actinomycetes</taxon>
        <taxon>Geodermatophilales</taxon>
        <taxon>Geodermatophilaceae</taxon>
        <taxon>Geodermatophilus</taxon>
    </lineage>
</organism>
<dbReference type="Gene3D" id="3.40.50.1820">
    <property type="entry name" value="alpha/beta hydrolase"/>
    <property type="match status" value="1"/>
</dbReference>
<sequence length="263" mass="27618">MTEYVRTEDGVPIAYDRAGSGQPLVLVDGAGQFRAVDPDTRELTGELACRGFDVVHHDRPGRGDSGGGPQFSLAGEVAAVRALLDVIGGRAWLYGSSSGGAIALAAAAGIPGVERLLLWEVPLGEEGGTDGAEFLGAIRRLLAAGDREGALRAFTEDIPGWFDAVRSGPQWPLYERMAPTLEADAEALAWTQSAPRAQLWASVTAPAVVLLGSSPFPFMVDAAESLLRSLPRAERAEVPGSGHHWEPADLADRLAAYLPVSGP</sequence>
<keyword evidence="3" id="KW-1185">Reference proteome</keyword>
<evidence type="ECO:0000313" key="3">
    <source>
        <dbReference type="Proteomes" id="UP000198921"/>
    </source>
</evidence>
<gene>
    <name evidence="2" type="ORF">SAMN05660209_01646</name>
</gene>
<evidence type="ECO:0000259" key="1">
    <source>
        <dbReference type="Pfam" id="PF12697"/>
    </source>
</evidence>
<evidence type="ECO:0000313" key="2">
    <source>
        <dbReference type="EMBL" id="SDX95774.1"/>
    </source>
</evidence>
<keyword evidence="2" id="KW-0378">Hydrolase</keyword>
<dbReference type="AlphaFoldDB" id="A0A1H3G022"/>
<dbReference type="RefSeq" id="WP_091153510.1">
    <property type="nucleotide sequence ID" value="NZ_FNOT01000004.1"/>
</dbReference>
<dbReference type="OrthoDB" id="63519at2"/>